<sequence>MTNLQHPAGGSNPDRFANIQSYQLFARQRLSARRQGKTDTAVYYQEQMVRTQRLISQHP</sequence>
<name>A0A939G358_9BACT</name>
<protein>
    <submittedName>
        <fullName evidence="1">Uncharacterized protein</fullName>
    </submittedName>
</protein>
<dbReference type="Proteomes" id="UP000664795">
    <property type="component" value="Unassembled WGS sequence"/>
</dbReference>
<comment type="caution">
    <text evidence="1">The sequence shown here is derived from an EMBL/GenBank/DDBJ whole genome shotgun (WGS) entry which is preliminary data.</text>
</comment>
<dbReference type="EMBL" id="JAFMYU010000003">
    <property type="protein sequence ID" value="MBO0930343.1"/>
    <property type="molecule type" value="Genomic_DNA"/>
</dbReference>
<evidence type="ECO:0000313" key="1">
    <source>
        <dbReference type="EMBL" id="MBO0930343.1"/>
    </source>
</evidence>
<keyword evidence="2" id="KW-1185">Reference proteome</keyword>
<proteinExistence type="predicted"/>
<dbReference type="AlphaFoldDB" id="A0A939G358"/>
<reference evidence="1 2" key="1">
    <citation type="submission" date="2021-03" db="EMBL/GenBank/DDBJ databases">
        <title>Fibrella sp. HMF5036 genome sequencing and assembly.</title>
        <authorList>
            <person name="Kang H."/>
            <person name="Kim H."/>
            <person name="Bae S."/>
            <person name="Joh K."/>
        </authorList>
    </citation>
    <scope>NUCLEOTIDE SEQUENCE [LARGE SCALE GENOMIC DNA]</scope>
    <source>
        <strain evidence="1 2">HMF5036</strain>
    </source>
</reference>
<organism evidence="1 2">
    <name type="scientific">Fibrella aquatilis</name>
    <dbReference type="NCBI Taxonomy" id="2817059"/>
    <lineage>
        <taxon>Bacteria</taxon>
        <taxon>Pseudomonadati</taxon>
        <taxon>Bacteroidota</taxon>
        <taxon>Cytophagia</taxon>
        <taxon>Cytophagales</taxon>
        <taxon>Spirosomataceae</taxon>
        <taxon>Fibrella</taxon>
    </lineage>
</organism>
<dbReference type="RefSeq" id="WP_207334308.1">
    <property type="nucleotide sequence ID" value="NZ_JAFMYU010000003.1"/>
</dbReference>
<gene>
    <name evidence="1" type="ORF">J2I48_05015</name>
</gene>
<accession>A0A939G358</accession>
<evidence type="ECO:0000313" key="2">
    <source>
        <dbReference type="Proteomes" id="UP000664795"/>
    </source>
</evidence>